<feature type="domain" description="Holliday junction DNA helicase RuvA C-terminal" evidence="8">
    <location>
        <begin position="151"/>
        <end position="199"/>
    </location>
</feature>
<evidence type="ECO:0000256" key="1">
    <source>
        <dbReference type="ARBA" id="ARBA00022490"/>
    </source>
</evidence>
<proteinExistence type="inferred from homology"/>
<organism evidence="9 10">
    <name type="scientific">Leifsonia xyli subsp. cynodontis DSM 46306</name>
    <dbReference type="NCBI Taxonomy" id="1389489"/>
    <lineage>
        <taxon>Bacteria</taxon>
        <taxon>Bacillati</taxon>
        <taxon>Actinomycetota</taxon>
        <taxon>Actinomycetes</taxon>
        <taxon>Micrococcales</taxon>
        <taxon>Microbacteriaceae</taxon>
        <taxon>Leifsonia</taxon>
    </lineage>
</organism>
<dbReference type="AlphaFoldDB" id="U3P8I8"/>
<dbReference type="HOGENOM" id="CLU_087936_2_1_11"/>
<dbReference type="KEGG" id="lxy:O159_11610"/>
<evidence type="ECO:0000259" key="7">
    <source>
        <dbReference type="Pfam" id="PF01330"/>
    </source>
</evidence>
<dbReference type="InterPro" id="IPR000085">
    <property type="entry name" value="RuvA"/>
</dbReference>
<name>U3P8I8_LEIXC</name>
<evidence type="ECO:0000256" key="6">
    <source>
        <dbReference type="HAMAP-Rule" id="MF_00031"/>
    </source>
</evidence>
<reference evidence="9 10" key="1">
    <citation type="journal article" date="2013" name="Genome Announc.">
        <title>Complete Genome Sequence of Leifsonia xyli subsp. cynodontis Strain DSM46306, a Gram-Positive Bacterial Pathogen of Grasses.</title>
        <authorList>
            <person name="Monteiro-Vitorello C.B."/>
            <person name="Zerillo M.M."/>
            <person name="Van Sluys M.A."/>
            <person name="Camargo L.E."/>
            <person name="Kitajima J.P."/>
        </authorList>
    </citation>
    <scope>NUCLEOTIDE SEQUENCE [LARGE SCALE GENOMIC DNA]</scope>
    <source>
        <strain evidence="9 10">DSM 46306</strain>
    </source>
</reference>
<evidence type="ECO:0000313" key="10">
    <source>
        <dbReference type="Proteomes" id="UP000016743"/>
    </source>
</evidence>
<evidence type="ECO:0000256" key="5">
    <source>
        <dbReference type="ARBA" id="ARBA00023204"/>
    </source>
</evidence>
<dbReference type="Gene3D" id="1.10.8.10">
    <property type="entry name" value="DNA helicase RuvA subunit, C-terminal domain"/>
    <property type="match status" value="1"/>
</dbReference>
<comment type="subcellular location">
    <subcellularLocation>
        <location evidence="6">Cytoplasm</location>
    </subcellularLocation>
</comment>
<dbReference type="GO" id="GO:0000400">
    <property type="term" value="F:four-way junction DNA binding"/>
    <property type="evidence" value="ECO:0007669"/>
    <property type="project" value="UniProtKB-UniRule"/>
</dbReference>
<dbReference type="Gene3D" id="2.40.50.140">
    <property type="entry name" value="Nucleic acid-binding proteins"/>
    <property type="match status" value="1"/>
</dbReference>
<evidence type="ECO:0000256" key="4">
    <source>
        <dbReference type="ARBA" id="ARBA00023172"/>
    </source>
</evidence>
<comment type="domain">
    <text evidence="6">Has three domains with a flexible linker between the domains II and III and assumes an 'L' shape. Domain III is highly mobile and contacts RuvB.</text>
</comment>
<keyword evidence="5 6" id="KW-0234">DNA repair</keyword>
<dbReference type="GO" id="GO:0006281">
    <property type="term" value="P:DNA repair"/>
    <property type="evidence" value="ECO:0007669"/>
    <property type="project" value="UniProtKB-UniRule"/>
</dbReference>
<dbReference type="InterPro" id="IPR036267">
    <property type="entry name" value="RuvA_C_sf"/>
</dbReference>
<dbReference type="eggNOG" id="COG0632">
    <property type="taxonomic scope" value="Bacteria"/>
</dbReference>
<dbReference type="SUPFAM" id="SSF46929">
    <property type="entry name" value="DNA helicase RuvA subunit, C-terminal domain"/>
    <property type="match status" value="1"/>
</dbReference>
<dbReference type="HAMAP" id="MF_00031">
    <property type="entry name" value="DNA_HJ_migration_RuvA"/>
    <property type="match status" value="1"/>
</dbReference>
<keyword evidence="3 6" id="KW-0238">DNA-binding</keyword>
<dbReference type="GO" id="GO:0005737">
    <property type="term" value="C:cytoplasm"/>
    <property type="evidence" value="ECO:0007669"/>
    <property type="project" value="UniProtKB-SubCell"/>
</dbReference>
<dbReference type="GO" id="GO:0005524">
    <property type="term" value="F:ATP binding"/>
    <property type="evidence" value="ECO:0007669"/>
    <property type="project" value="InterPro"/>
</dbReference>
<dbReference type="Pfam" id="PF14520">
    <property type="entry name" value="HHH_5"/>
    <property type="match status" value="1"/>
</dbReference>
<dbReference type="GO" id="GO:0009379">
    <property type="term" value="C:Holliday junction helicase complex"/>
    <property type="evidence" value="ECO:0007669"/>
    <property type="project" value="InterPro"/>
</dbReference>
<dbReference type="Gene3D" id="1.10.150.20">
    <property type="entry name" value="5' to 3' exonuclease, C-terminal subdomain"/>
    <property type="match status" value="1"/>
</dbReference>
<dbReference type="PATRIC" id="fig|1389489.3.peg.1109"/>
<dbReference type="InterPro" id="IPR012340">
    <property type="entry name" value="NA-bd_OB-fold"/>
</dbReference>
<feature type="region of interest" description="Domain II" evidence="6">
    <location>
        <begin position="64"/>
        <end position="141"/>
    </location>
</feature>
<dbReference type="Pfam" id="PF07499">
    <property type="entry name" value="RuvA_C"/>
    <property type="match status" value="1"/>
</dbReference>
<sequence>MISSLRGTVLSASGGTAVIEVGGVGFAVQLTPDHALSLRVGDEAFVHTTLIVREDSLQLFGFSDLEQLQVFELLNGVSGVGPKSAIGVLSVLSPDQVADAVAADDDAPFRTVSGIGPKTAKLIVVSLTGKLAAGRRLSAPSARRPSAPSSVHDSVLVALVGLGWPEKVAGEAVAEVVASAAESERDSVQTLLRLTLARLGPANQATR</sequence>
<dbReference type="InterPro" id="IPR010994">
    <property type="entry name" value="RuvA_2-like"/>
</dbReference>
<dbReference type="GO" id="GO:0048476">
    <property type="term" value="C:Holliday junction resolvase complex"/>
    <property type="evidence" value="ECO:0007669"/>
    <property type="project" value="UniProtKB-UniRule"/>
</dbReference>
<dbReference type="InterPro" id="IPR011114">
    <property type="entry name" value="RuvA_C"/>
</dbReference>
<dbReference type="Proteomes" id="UP000016743">
    <property type="component" value="Chromosome"/>
</dbReference>
<evidence type="ECO:0000256" key="2">
    <source>
        <dbReference type="ARBA" id="ARBA00022763"/>
    </source>
</evidence>
<dbReference type="STRING" id="1389489.O159_11610"/>
<evidence type="ECO:0000259" key="8">
    <source>
        <dbReference type="Pfam" id="PF07499"/>
    </source>
</evidence>
<dbReference type="EMBL" id="CP006734">
    <property type="protein sequence ID" value="AGW41247.1"/>
    <property type="molecule type" value="Genomic_DNA"/>
</dbReference>
<keyword evidence="10" id="KW-1185">Reference proteome</keyword>
<dbReference type="GO" id="GO:0009378">
    <property type="term" value="F:four-way junction helicase activity"/>
    <property type="evidence" value="ECO:0007669"/>
    <property type="project" value="InterPro"/>
</dbReference>
<keyword evidence="2 6" id="KW-0227">DNA damage</keyword>
<dbReference type="InterPro" id="IPR013849">
    <property type="entry name" value="DNA_helicase_Holl-junc_RuvA_I"/>
</dbReference>
<evidence type="ECO:0000313" key="9">
    <source>
        <dbReference type="EMBL" id="AGW41247.1"/>
    </source>
</evidence>
<evidence type="ECO:0000256" key="3">
    <source>
        <dbReference type="ARBA" id="ARBA00023125"/>
    </source>
</evidence>
<feature type="region of interest" description="Domain III" evidence="6">
    <location>
        <begin position="151"/>
        <end position="207"/>
    </location>
</feature>
<feature type="domain" description="DNA helicase Holliday junction RuvA type" evidence="7">
    <location>
        <begin position="1"/>
        <end position="61"/>
    </location>
</feature>
<gene>
    <name evidence="6" type="primary">ruvA</name>
    <name evidence="9" type="ORF">O159_11610</name>
</gene>
<comment type="subunit">
    <text evidence="6">Homotetramer. Forms an RuvA(8)-RuvB(12)-Holliday junction (HJ) complex. HJ DNA is sandwiched between 2 RuvA tetramers; dsDNA enters through RuvA and exits via RuvB. An RuvB hexamer assembles on each DNA strand where it exits the tetramer. Each RuvB hexamer is contacted by two RuvA subunits (via domain III) on 2 adjacent RuvB subunits; this complex drives branch migration. In the full resolvosome a probable DNA-RuvA(4)-RuvB(12)-RuvC(2) complex forms which resolves the HJ.</text>
</comment>
<protein>
    <recommendedName>
        <fullName evidence="6">Holliday junction branch migration complex subunit RuvA</fullName>
    </recommendedName>
</protein>
<dbReference type="SUPFAM" id="SSF50249">
    <property type="entry name" value="Nucleic acid-binding proteins"/>
    <property type="match status" value="1"/>
</dbReference>
<comment type="function">
    <text evidence="6">The RuvA-RuvB-RuvC complex processes Holliday junction (HJ) DNA during genetic recombination and DNA repair, while the RuvA-RuvB complex plays an important role in the rescue of blocked DNA replication forks via replication fork reversal (RFR). RuvA specifically binds to HJ cruciform DNA, conferring on it an open structure. The RuvB hexamer acts as an ATP-dependent pump, pulling dsDNA into and through the RuvAB complex. HJ branch migration allows RuvC to scan DNA until it finds its consensus sequence, where it cleaves and resolves the cruciform DNA.</text>
</comment>
<dbReference type="SUPFAM" id="SSF47781">
    <property type="entry name" value="RuvA domain 2-like"/>
    <property type="match status" value="1"/>
</dbReference>
<dbReference type="OrthoDB" id="5293449at2"/>
<keyword evidence="4 6" id="KW-0233">DNA recombination</keyword>
<dbReference type="GO" id="GO:0006310">
    <property type="term" value="P:DNA recombination"/>
    <property type="evidence" value="ECO:0007669"/>
    <property type="project" value="UniProtKB-UniRule"/>
</dbReference>
<dbReference type="NCBIfam" id="TIGR00084">
    <property type="entry name" value="ruvA"/>
    <property type="match status" value="1"/>
</dbReference>
<dbReference type="RefSeq" id="WP_021754693.1">
    <property type="nucleotide sequence ID" value="NC_022438.1"/>
</dbReference>
<keyword evidence="1 6" id="KW-0963">Cytoplasm</keyword>
<comment type="similarity">
    <text evidence="6">Belongs to the RuvA family.</text>
</comment>
<dbReference type="Pfam" id="PF01330">
    <property type="entry name" value="RuvA_N"/>
    <property type="match status" value="1"/>
</dbReference>
<accession>U3P8I8</accession>
<comment type="caution">
    <text evidence="6">Lacks conserved residue(s) required for the propagation of feature annotation.</text>
</comment>